<accession>A0A0F9MWY5</accession>
<evidence type="ECO:0000313" key="1">
    <source>
        <dbReference type="EMBL" id="KKM81170.1"/>
    </source>
</evidence>
<organism evidence="1">
    <name type="scientific">marine sediment metagenome</name>
    <dbReference type="NCBI Taxonomy" id="412755"/>
    <lineage>
        <taxon>unclassified sequences</taxon>
        <taxon>metagenomes</taxon>
        <taxon>ecological metagenomes</taxon>
    </lineage>
</organism>
<proteinExistence type="predicted"/>
<comment type="caution">
    <text evidence="1">The sequence shown here is derived from an EMBL/GenBank/DDBJ whole genome shotgun (WGS) entry which is preliminary data.</text>
</comment>
<name>A0A0F9MWY5_9ZZZZ</name>
<dbReference type="EMBL" id="LAZR01008066">
    <property type="protein sequence ID" value="KKM81170.1"/>
    <property type="molecule type" value="Genomic_DNA"/>
</dbReference>
<reference evidence="1" key="1">
    <citation type="journal article" date="2015" name="Nature">
        <title>Complex archaea that bridge the gap between prokaryotes and eukaryotes.</title>
        <authorList>
            <person name="Spang A."/>
            <person name="Saw J.H."/>
            <person name="Jorgensen S.L."/>
            <person name="Zaremba-Niedzwiedzka K."/>
            <person name="Martijn J."/>
            <person name="Lind A.E."/>
            <person name="van Eijk R."/>
            <person name="Schleper C."/>
            <person name="Guy L."/>
            <person name="Ettema T.J."/>
        </authorList>
    </citation>
    <scope>NUCLEOTIDE SEQUENCE</scope>
</reference>
<dbReference type="AlphaFoldDB" id="A0A0F9MWY5"/>
<protein>
    <submittedName>
        <fullName evidence="1">Uncharacterized protein</fullName>
    </submittedName>
</protein>
<gene>
    <name evidence="1" type="ORF">LCGC14_1332500</name>
</gene>
<sequence length="50" mass="5969">MSLYKKIFKTQIKNRKLENASESSRYNPKYHEEAEKAALSTNILKYRSLF</sequence>